<dbReference type="InterPro" id="IPR012334">
    <property type="entry name" value="Pectin_lyas_fold"/>
</dbReference>
<dbReference type="Proteomes" id="UP001140560">
    <property type="component" value="Unassembled WGS sequence"/>
</dbReference>
<dbReference type="OrthoDB" id="187139at2759"/>
<gene>
    <name evidence="1" type="ORF">N0V83_010249</name>
</gene>
<accession>A0A9W9CHT1</accession>
<comment type="caution">
    <text evidence="1">The sequence shown here is derived from an EMBL/GenBank/DDBJ whole genome shotgun (WGS) entry which is preliminary data.</text>
</comment>
<dbReference type="Gene3D" id="2.160.20.10">
    <property type="entry name" value="Single-stranded right-handed beta-helix, Pectin lyase-like"/>
    <property type="match status" value="1"/>
</dbReference>
<name>A0A9W9CHT1_9PLEO</name>
<dbReference type="EMBL" id="JAPEUY010000020">
    <property type="protein sequence ID" value="KAJ4363129.1"/>
    <property type="molecule type" value="Genomic_DNA"/>
</dbReference>
<evidence type="ECO:0000313" key="2">
    <source>
        <dbReference type="Proteomes" id="UP001140560"/>
    </source>
</evidence>
<protein>
    <submittedName>
        <fullName evidence="1">Uncharacterized protein</fullName>
    </submittedName>
</protein>
<sequence length="89" mass="10180">MDAFKQCGQDGQIEITSGDYTIAKTAFRIGGDNFTIQGHGEAFFFGNGQKWYDQNRNNGNQAGRPISFTLWNAKNVWIDGITWRQPQFW</sequence>
<proteinExistence type="predicted"/>
<keyword evidence="2" id="KW-1185">Reference proteome</keyword>
<dbReference type="SUPFAM" id="SSF51126">
    <property type="entry name" value="Pectin lyase-like"/>
    <property type="match status" value="1"/>
</dbReference>
<dbReference type="AlphaFoldDB" id="A0A9W9CHT1"/>
<reference evidence="1" key="1">
    <citation type="submission" date="2022-10" db="EMBL/GenBank/DDBJ databases">
        <title>Tapping the CABI collections for fungal endophytes: first genome assemblies for Collariella, Neodidymelliopsis, Ascochyta clinopodiicola, Didymella pomorum, Didymosphaeria variabile, Neocosmospora piperis and Neocucurbitaria cava.</title>
        <authorList>
            <person name="Hill R."/>
        </authorList>
    </citation>
    <scope>NUCLEOTIDE SEQUENCE</scope>
    <source>
        <strain evidence="1">IMI 356814</strain>
    </source>
</reference>
<organism evidence="1 2">
    <name type="scientific">Neocucurbitaria cava</name>
    <dbReference type="NCBI Taxonomy" id="798079"/>
    <lineage>
        <taxon>Eukaryota</taxon>
        <taxon>Fungi</taxon>
        <taxon>Dikarya</taxon>
        <taxon>Ascomycota</taxon>
        <taxon>Pezizomycotina</taxon>
        <taxon>Dothideomycetes</taxon>
        <taxon>Pleosporomycetidae</taxon>
        <taxon>Pleosporales</taxon>
        <taxon>Pleosporineae</taxon>
        <taxon>Cucurbitariaceae</taxon>
        <taxon>Neocucurbitaria</taxon>
    </lineage>
</organism>
<evidence type="ECO:0000313" key="1">
    <source>
        <dbReference type="EMBL" id="KAJ4363129.1"/>
    </source>
</evidence>
<dbReference type="InterPro" id="IPR011050">
    <property type="entry name" value="Pectin_lyase_fold/virulence"/>
</dbReference>